<gene>
    <name evidence="2" type="ORF">BBJ29_001843</name>
    <name evidence="3" type="ORF">BBP00_00000388</name>
</gene>
<evidence type="ECO:0000313" key="4">
    <source>
        <dbReference type="Proteomes" id="UP000277300"/>
    </source>
</evidence>
<dbReference type="EMBL" id="MBDO02000005">
    <property type="protein sequence ID" value="RLN69342.1"/>
    <property type="molecule type" value="Genomic_DNA"/>
</dbReference>
<organism evidence="3 4">
    <name type="scientific">Phytophthora kernoviae</name>
    <dbReference type="NCBI Taxonomy" id="325452"/>
    <lineage>
        <taxon>Eukaryota</taxon>
        <taxon>Sar</taxon>
        <taxon>Stramenopiles</taxon>
        <taxon>Oomycota</taxon>
        <taxon>Peronosporomycetes</taxon>
        <taxon>Peronosporales</taxon>
        <taxon>Peronosporaceae</taxon>
        <taxon>Phytophthora</taxon>
    </lineage>
</organism>
<dbReference type="OrthoDB" id="10264738at2759"/>
<protein>
    <recommendedName>
        <fullName evidence="1">PPM-type phosphatase domain-containing protein</fullName>
    </recommendedName>
</protein>
<evidence type="ECO:0000259" key="1">
    <source>
        <dbReference type="PROSITE" id="PS51746"/>
    </source>
</evidence>
<dbReference type="Proteomes" id="UP000277300">
    <property type="component" value="Unassembled WGS sequence"/>
</dbReference>
<dbReference type="CDD" id="cd00143">
    <property type="entry name" value="PP2Cc"/>
    <property type="match status" value="1"/>
</dbReference>
<dbReference type="InterPro" id="IPR015655">
    <property type="entry name" value="PP2C"/>
</dbReference>
<dbReference type="AlphaFoldDB" id="A0A3F2S4J6"/>
<proteinExistence type="predicted"/>
<reference evidence="4 5" key="1">
    <citation type="submission" date="2018-07" db="EMBL/GenBank/DDBJ databases">
        <title>Genome sequencing of oomycete isolates from Chile give support for New Zealand origin for Phytophthora kernoviae and make available the first Nothophytophthora sp. genome.</title>
        <authorList>
            <person name="Studholme D.J."/>
            <person name="Sanfuentes E."/>
            <person name="Panda P."/>
            <person name="Hill R."/>
            <person name="Sambles C."/>
            <person name="Grant M."/>
            <person name="Williams N.M."/>
            <person name="Mcdougal R.L."/>
        </authorList>
    </citation>
    <scope>NUCLEOTIDE SEQUENCE [LARGE SCALE GENOMIC DNA]</scope>
    <source>
        <strain evidence="3">Chile6</strain>
        <strain evidence="2">Chile7</strain>
    </source>
</reference>
<dbReference type="Gene3D" id="3.60.40.10">
    <property type="entry name" value="PPM-type phosphatase domain"/>
    <property type="match status" value="2"/>
</dbReference>
<comment type="caution">
    <text evidence="3">The sequence shown here is derived from an EMBL/GenBank/DDBJ whole genome shotgun (WGS) entry which is preliminary data.</text>
</comment>
<dbReference type="PANTHER" id="PTHR47992">
    <property type="entry name" value="PROTEIN PHOSPHATASE"/>
    <property type="match status" value="1"/>
</dbReference>
<dbReference type="EMBL" id="MBAD02000767">
    <property type="protein sequence ID" value="RLN63059.1"/>
    <property type="molecule type" value="Genomic_DNA"/>
</dbReference>
<sequence>MAEAFGCCRCVSIYEEMNGEHRKTMEDTIRIVDGFLQHPKNGYFAVHDGHGGRAVSTYLQRVLHENIATELQLAGDSSTVEQRLERGYLISDMECCQSFSGSVGATAVSALLLEDSGLKTLYVTNVGDSRAVISRNGQAVRLSKDHKASDQKEVERIIQCGGFVMQERVSGVLAVSRLDPVSDYPFFVLGCDGVWDVLTDQEVVDIVGSISITQQRQAAQVLVQEALAKGSGDNVTAIVVFF</sequence>
<dbReference type="GO" id="GO:0004722">
    <property type="term" value="F:protein serine/threonine phosphatase activity"/>
    <property type="evidence" value="ECO:0007669"/>
    <property type="project" value="InterPro"/>
</dbReference>
<dbReference type="Pfam" id="PF00481">
    <property type="entry name" value="PP2C"/>
    <property type="match status" value="2"/>
</dbReference>
<dbReference type="SMART" id="SM00332">
    <property type="entry name" value="PP2Cc"/>
    <property type="match status" value="1"/>
</dbReference>
<evidence type="ECO:0000313" key="3">
    <source>
        <dbReference type="EMBL" id="RLN69342.1"/>
    </source>
</evidence>
<dbReference type="InterPro" id="IPR001932">
    <property type="entry name" value="PPM-type_phosphatase-like_dom"/>
</dbReference>
<dbReference type="InterPro" id="IPR036457">
    <property type="entry name" value="PPM-type-like_dom_sf"/>
</dbReference>
<dbReference type="Proteomes" id="UP000284657">
    <property type="component" value="Unassembled WGS sequence"/>
</dbReference>
<accession>A0A3F2S4J6</accession>
<dbReference type="PROSITE" id="PS51746">
    <property type="entry name" value="PPM_2"/>
    <property type="match status" value="1"/>
</dbReference>
<evidence type="ECO:0000313" key="2">
    <source>
        <dbReference type="EMBL" id="RLN63059.1"/>
    </source>
</evidence>
<name>A0A3F2S4J6_9STRA</name>
<dbReference type="SUPFAM" id="SSF81606">
    <property type="entry name" value="PP2C-like"/>
    <property type="match status" value="1"/>
</dbReference>
<feature type="domain" description="PPM-type phosphatase" evidence="1">
    <location>
        <begin position="11"/>
        <end position="242"/>
    </location>
</feature>
<evidence type="ECO:0000313" key="5">
    <source>
        <dbReference type="Proteomes" id="UP000284657"/>
    </source>
</evidence>